<reference evidence="6 7" key="1">
    <citation type="submission" date="2019-06" db="EMBL/GenBank/DDBJ databases">
        <title>Micromonospora ordensis sp. nov., isolated from deep marine sediment.</title>
        <authorList>
            <person name="Veyisoglu A."/>
            <person name="Carro L."/>
            <person name="Klenk H.-P."/>
            <person name="Sahin N."/>
        </authorList>
    </citation>
    <scope>NUCLEOTIDE SEQUENCE [LARGE SCALE GENOMIC DNA]</scope>
    <source>
        <strain evidence="6 7">S2509</strain>
    </source>
</reference>
<evidence type="ECO:0000256" key="1">
    <source>
        <dbReference type="ARBA" id="ARBA00008694"/>
    </source>
</evidence>
<evidence type="ECO:0000259" key="5">
    <source>
        <dbReference type="PROSITE" id="PS51186"/>
    </source>
</evidence>
<dbReference type="Pfam" id="PF00583">
    <property type="entry name" value="Acetyltransf_1"/>
    <property type="match status" value="1"/>
</dbReference>
<evidence type="ECO:0000313" key="7">
    <source>
        <dbReference type="Proteomes" id="UP000306145"/>
    </source>
</evidence>
<dbReference type="AlphaFoldDB" id="A0A5C4QZQ4"/>
<feature type="compositionally biased region" description="Basic and acidic residues" evidence="4">
    <location>
        <begin position="170"/>
        <end position="185"/>
    </location>
</feature>
<dbReference type="InterPro" id="IPR051016">
    <property type="entry name" value="Diverse_Substrate_AcTransf"/>
</dbReference>
<dbReference type="OrthoDB" id="9805924at2"/>
<gene>
    <name evidence="6" type="ORF">FHG89_01710</name>
</gene>
<dbReference type="SUPFAM" id="SSF55729">
    <property type="entry name" value="Acyl-CoA N-acyltransferases (Nat)"/>
    <property type="match status" value="1"/>
</dbReference>
<keyword evidence="7" id="KW-1185">Reference proteome</keyword>
<comment type="caution">
    <text evidence="6">The sequence shown here is derived from an EMBL/GenBank/DDBJ whole genome shotgun (WGS) entry which is preliminary data.</text>
</comment>
<dbReference type="Gene3D" id="3.40.630.30">
    <property type="match status" value="1"/>
</dbReference>
<dbReference type="Proteomes" id="UP000306145">
    <property type="component" value="Unassembled WGS sequence"/>
</dbReference>
<evidence type="ECO:0000256" key="3">
    <source>
        <dbReference type="ARBA" id="ARBA00023315"/>
    </source>
</evidence>
<organism evidence="6 7">
    <name type="scientific">Micromonospora orduensis</name>
    <dbReference type="NCBI Taxonomy" id="1420891"/>
    <lineage>
        <taxon>Bacteria</taxon>
        <taxon>Bacillati</taxon>
        <taxon>Actinomycetota</taxon>
        <taxon>Actinomycetes</taxon>
        <taxon>Micromonosporales</taxon>
        <taxon>Micromonosporaceae</taxon>
        <taxon>Micromonospora</taxon>
    </lineage>
</organism>
<protein>
    <submittedName>
        <fullName evidence="6">GNAT family N-acetyltransferase</fullName>
    </submittedName>
</protein>
<dbReference type="PROSITE" id="PS51186">
    <property type="entry name" value="GNAT"/>
    <property type="match status" value="1"/>
</dbReference>
<feature type="region of interest" description="Disordered" evidence="4">
    <location>
        <begin position="163"/>
        <end position="185"/>
    </location>
</feature>
<dbReference type="GO" id="GO:0008080">
    <property type="term" value="F:N-acetyltransferase activity"/>
    <property type="evidence" value="ECO:0007669"/>
    <property type="project" value="TreeGrafter"/>
</dbReference>
<dbReference type="PANTHER" id="PTHR10545:SF29">
    <property type="entry name" value="GH14572P-RELATED"/>
    <property type="match status" value="1"/>
</dbReference>
<dbReference type="CDD" id="cd04301">
    <property type="entry name" value="NAT_SF"/>
    <property type="match status" value="1"/>
</dbReference>
<feature type="domain" description="N-acetyltransferase" evidence="5">
    <location>
        <begin position="7"/>
        <end position="164"/>
    </location>
</feature>
<dbReference type="PANTHER" id="PTHR10545">
    <property type="entry name" value="DIAMINE N-ACETYLTRANSFERASE"/>
    <property type="match status" value="1"/>
</dbReference>
<accession>A0A5C4QZQ4</accession>
<dbReference type="InterPro" id="IPR000182">
    <property type="entry name" value="GNAT_dom"/>
</dbReference>
<dbReference type="RefSeq" id="WP_139582206.1">
    <property type="nucleotide sequence ID" value="NZ_VDFY01000068.1"/>
</dbReference>
<evidence type="ECO:0000256" key="2">
    <source>
        <dbReference type="ARBA" id="ARBA00022679"/>
    </source>
</evidence>
<dbReference type="EMBL" id="VDFY01000068">
    <property type="protein sequence ID" value="TNH31522.1"/>
    <property type="molecule type" value="Genomic_DNA"/>
</dbReference>
<dbReference type="FunFam" id="3.40.630.30:FF:000064">
    <property type="entry name" value="GNAT family acetyltransferase"/>
    <property type="match status" value="1"/>
</dbReference>
<sequence length="185" mass="20455">MTTPVIPTIRPVRPEDVPAVVAMVHELAEYERAPDECHLTTDQLTAALFSTAPALFGHVAADERDEPIGFALWFLNFSTWAGVHGIYLEDLYVRPAARGTGAGRLLLATLADICVRRGYRRLEWWMIDWNPAAGFYASIGARQMSEWVPYRLSGDALRELASQATAADTRSGDRPGRVPDRGDEA</sequence>
<evidence type="ECO:0000313" key="6">
    <source>
        <dbReference type="EMBL" id="TNH31522.1"/>
    </source>
</evidence>
<evidence type="ECO:0000256" key="4">
    <source>
        <dbReference type="SAM" id="MobiDB-lite"/>
    </source>
</evidence>
<keyword evidence="2 6" id="KW-0808">Transferase</keyword>
<comment type="similarity">
    <text evidence="1">Belongs to the acetyltransferase family.</text>
</comment>
<proteinExistence type="inferred from homology"/>
<dbReference type="InterPro" id="IPR016181">
    <property type="entry name" value="Acyl_CoA_acyltransferase"/>
</dbReference>
<name>A0A5C4QZQ4_9ACTN</name>
<keyword evidence="3" id="KW-0012">Acyltransferase</keyword>